<evidence type="ECO:0000313" key="4">
    <source>
        <dbReference type="Proteomes" id="UP001206925"/>
    </source>
</evidence>
<dbReference type="InterPro" id="IPR032675">
    <property type="entry name" value="LRR_dom_sf"/>
</dbReference>
<dbReference type="AlphaFoldDB" id="A0AAD5D923"/>
<dbReference type="Gene3D" id="3.80.10.10">
    <property type="entry name" value="Ribonuclease Inhibitor"/>
    <property type="match status" value="2"/>
</dbReference>
<gene>
    <name evidence="3" type="ORF">M8C21_026019</name>
</gene>
<comment type="caution">
    <text evidence="3">The sequence shown here is derived from an EMBL/GenBank/DDBJ whole genome shotgun (WGS) entry which is preliminary data.</text>
</comment>
<protein>
    <submittedName>
        <fullName evidence="3">Uncharacterized protein</fullName>
    </submittedName>
</protein>
<name>A0AAD5D923_AMBAR</name>
<evidence type="ECO:0000256" key="2">
    <source>
        <dbReference type="ARBA" id="ARBA00022737"/>
    </source>
</evidence>
<dbReference type="InterPro" id="IPR001611">
    <property type="entry name" value="Leu-rich_rpt"/>
</dbReference>
<dbReference type="PANTHER" id="PTHR11017:SF573">
    <property type="entry name" value="ADP-RIBOSYL CYCLASE_CYCLIC ADP-RIBOSE HYDROLASE"/>
    <property type="match status" value="1"/>
</dbReference>
<dbReference type="GO" id="GO:0051707">
    <property type="term" value="P:response to other organism"/>
    <property type="evidence" value="ECO:0007669"/>
    <property type="project" value="UniProtKB-ARBA"/>
</dbReference>
<dbReference type="SUPFAM" id="SSF52058">
    <property type="entry name" value="L domain-like"/>
    <property type="match status" value="1"/>
</dbReference>
<dbReference type="InterPro" id="IPR003591">
    <property type="entry name" value="Leu-rich_rpt_typical-subtyp"/>
</dbReference>
<dbReference type="GO" id="GO:0006952">
    <property type="term" value="P:defense response"/>
    <property type="evidence" value="ECO:0007669"/>
    <property type="project" value="InterPro"/>
</dbReference>
<dbReference type="EMBL" id="JAMZMK010001697">
    <property type="protein sequence ID" value="KAI7755149.1"/>
    <property type="molecule type" value="Genomic_DNA"/>
</dbReference>
<dbReference type="PANTHER" id="PTHR11017">
    <property type="entry name" value="LEUCINE-RICH REPEAT-CONTAINING PROTEIN"/>
    <property type="match status" value="1"/>
</dbReference>
<proteinExistence type="predicted"/>
<keyword evidence="2" id="KW-0677">Repeat</keyword>
<keyword evidence="4" id="KW-1185">Reference proteome</keyword>
<dbReference type="Proteomes" id="UP001206925">
    <property type="component" value="Unassembled WGS sequence"/>
</dbReference>
<dbReference type="SMART" id="SM00369">
    <property type="entry name" value="LRR_TYP"/>
    <property type="match status" value="2"/>
</dbReference>
<evidence type="ECO:0000256" key="1">
    <source>
        <dbReference type="ARBA" id="ARBA00022614"/>
    </source>
</evidence>
<dbReference type="PROSITE" id="PS51450">
    <property type="entry name" value="LRR"/>
    <property type="match status" value="1"/>
</dbReference>
<sequence>MHDLLQQMCWEILHKESQQYNGKQIAIKYRQDVLDILSSKPKESRTIEIINQEPYKIEADDCIDDPSCFSKMRKLKFLRISNIHFPQGLNYLSNELRILDWYGCSLKSLPSTFAPKHIYQLEMCYSQLETLWEKNLDLPNLRSIDLRFSKDLTKIPDLTSVPNLVKLNLEGCTKLKDLHESVIFHKKLQFLNLSGCAHLQSLGRSNMEMEALVTLLLSGCSNLKHVPEFGNNMKCLEHLYVDGTNIKRLPESLGELCNLRKLDAIPDGIGLLHQLVNLDLSGNDFASLPTNISLLSNLRILCLNNCKRLQSLPKLSVLRTRCWITPEAVFEIVGAGCEIPSVFYRLRSNESLTPDGPWMGLVICAVVALHHIDTALETKYVVTAHIHVGEKYWSIPVPINYFLAAGLENQLVFYWTRAGDLQRTVDSSERNTFKFSFSMEPQGQPQHSYFSKGQQL</sequence>
<organism evidence="3 4">
    <name type="scientific">Ambrosia artemisiifolia</name>
    <name type="common">Common ragweed</name>
    <dbReference type="NCBI Taxonomy" id="4212"/>
    <lineage>
        <taxon>Eukaryota</taxon>
        <taxon>Viridiplantae</taxon>
        <taxon>Streptophyta</taxon>
        <taxon>Embryophyta</taxon>
        <taxon>Tracheophyta</taxon>
        <taxon>Spermatophyta</taxon>
        <taxon>Magnoliopsida</taxon>
        <taxon>eudicotyledons</taxon>
        <taxon>Gunneridae</taxon>
        <taxon>Pentapetalae</taxon>
        <taxon>asterids</taxon>
        <taxon>campanulids</taxon>
        <taxon>Asterales</taxon>
        <taxon>Asteraceae</taxon>
        <taxon>Asteroideae</taxon>
        <taxon>Heliantheae alliance</taxon>
        <taxon>Heliantheae</taxon>
        <taxon>Ambrosia</taxon>
    </lineage>
</organism>
<keyword evidence="1" id="KW-0433">Leucine-rich repeat</keyword>
<evidence type="ECO:0000313" key="3">
    <source>
        <dbReference type="EMBL" id="KAI7755149.1"/>
    </source>
</evidence>
<accession>A0AAD5D923</accession>
<reference evidence="3" key="1">
    <citation type="submission" date="2022-06" db="EMBL/GenBank/DDBJ databases">
        <title>Uncovering the hologenomic basis of an extraordinary plant invasion.</title>
        <authorList>
            <person name="Bieker V.C."/>
            <person name="Martin M.D."/>
            <person name="Gilbert T."/>
            <person name="Hodgins K."/>
            <person name="Battlay P."/>
            <person name="Petersen B."/>
            <person name="Wilson J."/>
        </authorList>
    </citation>
    <scope>NUCLEOTIDE SEQUENCE</scope>
    <source>
        <strain evidence="3">AA19_3_7</strain>
        <tissue evidence="3">Leaf</tissue>
    </source>
</reference>
<dbReference type="InterPro" id="IPR044974">
    <property type="entry name" value="Disease_R_plants"/>
</dbReference>